<feature type="domain" description="DisA/LigA helix-hairpin-helix motif" evidence="5">
    <location>
        <begin position="15"/>
        <end position="68"/>
    </location>
</feature>
<dbReference type="NCBIfam" id="TIGR00732">
    <property type="entry name" value="dprA"/>
    <property type="match status" value="1"/>
</dbReference>
<proteinExistence type="inferred from homology"/>
<dbReference type="PANTHER" id="PTHR43022">
    <property type="entry name" value="PROTEIN SMF"/>
    <property type="match status" value="1"/>
</dbReference>
<evidence type="ECO:0000256" key="1">
    <source>
        <dbReference type="ARBA" id="ARBA00006525"/>
    </source>
</evidence>
<evidence type="ECO:0000259" key="4">
    <source>
        <dbReference type="Pfam" id="PF02481"/>
    </source>
</evidence>
<evidence type="ECO:0000256" key="3">
    <source>
        <dbReference type="ARBA" id="ARBA00023204"/>
    </source>
</evidence>
<sequence length="375" mass="41128">MKNTALLSQIALTLVPHIGAVQARMLINHFGDPEAIFRASKTELSSIGYIGEVRASAIRHFNNFEAAEQQIRFIEKYNITPLFITDPAYPQRLTHCPDAPVLLYFKGNANLNSNKVISIIGTRGNSSYGRHITQQLVTDLAELAENDLLITSGLAMGIDAIAHATALQVGLPTVGVLAHGLDTVYPSQHRHLAKDMLHAGGLLTEYCWNVAPDKYNFPKRNRIVAGMADAIIVIETGTKGGSIITAELACSYNREVFAIPGRITDPGSKGCLSLIADNKAALLSGAKQLFQMMRWPHNQPPEPALTTTLNTLRAEEQFVIDCCRQHEIITLEELYNTCNLSNVSTLLVQMELKGLILSLPGKRYTLPPSLLRHLS</sequence>
<dbReference type="Proteomes" id="UP000290545">
    <property type="component" value="Unassembled WGS sequence"/>
</dbReference>
<dbReference type="Pfam" id="PF02481">
    <property type="entry name" value="DNA_processg_A"/>
    <property type="match status" value="1"/>
</dbReference>
<dbReference type="GO" id="GO:0009294">
    <property type="term" value="P:DNA-mediated transformation"/>
    <property type="evidence" value="ECO:0007669"/>
    <property type="project" value="InterPro"/>
</dbReference>
<dbReference type="PANTHER" id="PTHR43022:SF1">
    <property type="entry name" value="PROTEIN SMF"/>
    <property type="match status" value="1"/>
</dbReference>
<organism evidence="6 7">
    <name type="scientific">Filimonas effusa</name>
    <dbReference type="NCBI Taxonomy" id="2508721"/>
    <lineage>
        <taxon>Bacteria</taxon>
        <taxon>Pseudomonadati</taxon>
        <taxon>Bacteroidota</taxon>
        <taxon>Chitinophagia</taxon>
        <taxon>Chitinophagales</taxon>
        <taxon>Chitinophagaceae</taxon>
        <taxon>Filimonas</taxon>
    </lineage>
</organism>
<dbReference type="SUPFAM" id="SSF102405">
    <property type="entry name" value="MCP/YpsA-like"/>
    <property type="match status" value="1"/>
</dbReference>
<evidence type="ECO:0000259" key="5">
    <source>
        <dbReference type="Pfam" id="PF12826"/>
    </source>
</evidence>
<dbReference type="Gene3D" id="3.40.50.450">
    <property type="match status" value="1"/>
</dbReference>
<evidence type="ECO:0000256" key="2">
    <source>
        <dbReference type="ARBA" id="ARBA00022763"/>
    </source>
</evidence>
<keyword evidence="3" id="KW-0234">DNA repair</keyword>
<name>A0A4Q1D5Q3_9BACT</name>
<dbReference type="EMBL" id="SDHZ01000002">
    <property type="protein sequence ID" value="RXK82991.1"/>
    <property type="molecule type" value="Genomic_DNA"/>
</dbReference>
<feature type="domain" description="Smf/DprA SLOG" evidence="4">
    <location>
        <begin position="82"/>
        <end position="292"/>
    </location>
</feature>
<dbReference type="Pfam" id="PF12826">
    <property type="entry name" value="HHH_2"/>
    <property type="match status" value="1"/>
</dbReference>
<dbReference type="SUPFAM" id="SSF47781">
    <property type="entry name" value="RuvA domain 2-like"/>
    <property type="match status" value="1"/>
</dbReference>
<comment type="caution">
    <text evidence="6">The sequence shown here is derived from an EMBL/GenBank/DDBJ whole genome shotgun (WGS) entry which is preliminary data.</text>
</comment>
<dbReference type="InterPro" id="IPR041663">
    <property type="entry name" value="DisA/LigA_HHH"/>
</dbReference>
<comment type="similarity">
    <text evidence="1">Belongs to the DprA/Smf family.</text>
</comment>
<protein>
    <submittedName>
        <fullName evidence="6">DNA-protecting protein DprA</fullName>
    </submittedName>
</protein>
<evidence type="ECO:0000313" key="7">
    <source>
        <dbReference type="Proteomes" id="UP000290545"/>
    </source>
</evidence>
<dbReference type="InterPro" id="IPR010994">
    <property type="entry name" value="RuvA_2-like"/>
</dbReference>
<dbReference type="InterPro" id="IPR003488">
    <property type="entry name" value="DprA"/>
</dbReference>
<dbReference type="GO" id="GO:0006281">
    <property type="term" value="P:DNA repair"/>
    <property type="evidence" value="ECO:0007669"/>
    <property type="project" value="UniProtKB-KW"/>
</dbReference>
<dbReference type="OrthoDB" id="9785707at2"/>
<dbReference type="AlphaFoldDB" id="A0A4Q1D5Q3"/>
<accession>A0A4Q1D5Q3</accession>
<dbReference type="InterPro" id="IPR057666">
    <property type="entry name" value="DrpA_SLOG"/>
</dbReference>
<gene>
    <name evidence="6" type="primary">dprA</name>
    <name evidence="6" type="ORF">ESB13_12760</name>
</gene>
<dbReference type="RefSeq" id="WP_129003861.1">
    <property type="nucleotide sequence ID" value="NZ_SDHZ01000002.1"/>
</dbReference>
<keyword evidence="7" id="KW-1185">Reference proteome</keyword>
<keyword evidence="2" id="KW-0227">DNA damage</keyword>
<reference evidence="6 7" key="1">
    <citation type="submission" date="2019-01" db="EMBL/GenBank/DDBJ databases">
        <title>Filimonas sp. strain TTM-71.</title>
        <authorList>
            <person name="Chen W.-M."/>
        </authorList>
    </citation>
    <scope>NUCLEOTIDE SEQUENCE [LARGE SCALE GENOMIC DNA]</scope>
    <source>
        <strain evidence="6 7">TTM-71</strain>
    </source>
</reference>
<evidence type="ECO:0000313" key="6">
    <source>
        <dbReference type="EMBL" id="RXK82991.1"/>
    </source>
</evidence>